<reference evidence="12 13" key="1">
    <citation type="submission" date="2016-10" db="EMBL/GenBank/DDBJ databases">
        <title>Complete Genome Sequence of Peptococcaceae strain DCMF.</title>
        <authorList>
            <person name="Edwards R.J."/>
            <person name="Holland S.I."/>
            <person name="Deshpande N.P."/>
            <person name="Wong Y.K."/>
            <person name="Ertan H."/>
            <person name="Manefield M."/>
            <person name="Russell T.L."/>
            <person name="Lee M.J."/>
        </authorList>
    </citation>
    <scope>NUCLEOTIDE SEQUENCE [LARGE SCALE GENOMIC DNA]</scope>
    <source>
        <strain evidence="12 13">DCMF</strain>
    </source>
</reference>
<protein>
    <recommendedName>
        <fullName evidence="14">Ger(X)C family spore germination protein</fullName>
    </recommendedName>
</protein>
<dbReference type="AlphaFoldDB" id="A0A3G1KVP0"/>
<keyword evidence="4 9" id="KW-0732">Signal</keyword>
<evidence type="ECO:0000256" key="4">
    <source>
        <dbReference type="ARBA" id="ARBA00022729"/>
    </source>
</evidence>
<organism evidence="12 13">
    <name type="scientific">Formimonas warabiya</name>
    <dbReference type="NCBI Taxonomy" id="1761012"/>
    <lineage>
        <taxon>Bacteria</taxon>
        <taxon>Bacillati</taxon>
        <taxon>Bacillota</taxon>
        <taxon>Clostridia</taxon>
        <taxon>Eubacteriales</taxon>
        <taxon>Peptococcaceae</taxon>
        <taxon>Candidatus Formimonas</taxon>
    </lineage>
</organism>
<keyword evidence="3" id="KW-0309">Germination</keyword>
<dbReference type="EMBL" id="CP017634">
    <property type="protein sequence ID" value="ATW26512.1"/>
    <property type="molecule type" value="Genomic_DNA"/>
</dbReference>
<evidence type="ECO:0000256" key="3">
    <source>
        <dbReference type="ARBA" id="ARBA00022544"/>
    </source>
</evidence>
<dbReference type="PANTHER" id="PTHR35789">
    <property type="entry name" value="SPORE GERMINATION PROTEIN B3"/>
    <property type="match status" value="1"/>
</dbReference>
<evidence type="ECO:0000313" key="13">
    <source>
        <dbReference type="Proteomes" id="UP000323521"/>
    </source>
</evidence>
<sequence length="371" mass="41648">MLRKTLLLLLFFSMTIIAAGCWDVQEIARRGISCAVFFDIGSTNRVKLGVSVPVPGTQIPPVQGTTQQFEKRHFIISGEGKSALEAWTQIQSNSASDIFFGQVRSIILSEKAARGNINDFLDFIGRFPIVPPNTNILITKSDPEKLLDIKNEANYIPGNYIDFYFQVPGKRTLALPLDLWRVNSILDKKWQDPYLPIIEQSQGSYRIAGTALFSGSRMVGELNMDEAQTLALIRGADVGYLTVPLSKGELVAFQKIKSQTKIEPTVSRTNSITFNIKVKIAGGVVESRPRREISLEEKKRIEKEAEKLTKRKIADLLAKLQNLNTDPVGFGGKLRIKYPKQWEAMDWHQVYPAARLNVETKFSIKSTGLFR</sequence>
<evidence type="ECO:0000256" key="7">
    <source>
        <dbReference type="ARBA" id="ARBA00023288"/>
    </source>
</evidence>
<keyword evidence="5" id="KW-0472">Membrane</keyword>
<keyword evidence="13" id="KW-1185">Reference proteome</keyword>
<keyword evidence="6" id="KW-0564">Palmitate</keyword>
<dbReference type="InterPro" id="IPR057336">
    <property type="entry name" value="GerAC_N"/>
</dbReference>
<evidence type="ECO:0000313" key="12">
    <source>
        <dbReference type="EMBL" id="ATW26512.1"/>
    </source>
</evidence>
<proteinExistence type="inferred from homology"/>
<dbReference type="PROSITE" id="PS51257">
    <property type="entry name" value="PROKAR_LIPOPROTEIN"/>
    <property type="match status" value="1"/>
</dbReference>
<feature type="coiled-coil region" evidence="8">
    <location>
        <begin position="291"/>
        <end position="326"/>
    </location>
</feature>
<dbReference type="NCBIfam" id="TIGR02887">
    <property type="entry name" value="spore_ger_x_C"/>
    <property type="match status" value="1"/>
</dbReference>
<name>A0A3G1KVP0_FORW1</name>
<dbReference type="GO" id="GO:0016020">
    <property type="term" value="C:membrane"/>
    <property type="evidence" value="ECO:0007669"/>
    <property type="project" value="UniProtKB-SubCell"/>
</dbReference>
<comment type="subcellular location">
    <subcellularLocation>
        <location evidence="1">Membrane</location>
        <topology evidence="1">Lipid-anchor</topology>
    </subcellularLocation>
</comment>
<dbReference type="Gene3D" id="3.30.300.210">
    <property type="entry name" value="Nutrient germinant receptor protein C, domain 3"/>
    <property type="match status" value="1"/>
</dbReference>
<evidence type="ECO:0000256" key="1">
    <source>
        <dbReference type="ARBA" id="ARBA00004635"/>
    </source>
</evidence>
<dbReference type="InterPro" id="IPR046953">
    <property type="entry name" value="Spore_GerAC-like_C"/>
</dbReference>
<dbReference type="InterPro" id="IPR038501">
    <property type="entry name" value="Spore_GerAC_C_sf"/>
</dbReference>
<comment type="similarity">
    <text evidence="2">Belongs to the GerABKC lipoprotein family.</text>
</comment>
<evidence type="ECO:0000259" key="10">
    <source>
        <dbReference type="Pfam" id="PF05504"/>
    </source>
</evidence>
<dbReference type="PANTHER" id="PTHR35789:SF1">
    <property type="entry name" value="SPORE GERMINATION PROTEIN B3"/>
    <property type="match status" value="1"/>
</dbReference>
<dbReference type="Proteomes" id="UP000323521">
    <property type="component" value="Chromosome"/>
</dbReference>
<accession>A0A3G1KVP0</accession>
<dbReference type="RefSeq" id="WP_148135827.1">
    <property type="nucleotide sequence ID" value="NZ_CP017634.1"/>
</dbReference>
<dbReference type="OrthoDB" id="2569624at2"/>
<feature type="signal peptide" evidence="9">
    <location>
        <begin position="1"/>
        <end position="18"/>
    </location>
</feature>
<dbReference type="GO" id="GO:0009847">
    <property type="term" value="P:spore germination"/>
    <property type="evidence" value="ECO:0007669"/>
    <property type="project" value="InterPro"/>
</dbReference>
<evidence type="ECO:0000256" key="6">
    <source>
        <dbReference type="ARBA" id="ARBA00023139"/>
    </source>
</evidence>
<keyword evidence="7" id="KW-0449">Lipoprotein</keyword>
<dbReference type="InterPro" id="IPR008844">
    <property type="entry name" value="Spore_GerAC-like"/>
</dbReference>
<dbReference type="Pfam" id="PF05504">
    <property type="entry name" value="Spore_GerAC"/>
    <property type="match status" value="1"/>
</dbReference>
<evidence type="ECO:0000256" key="2">
    <source>
        <dbReference type="ARBA" id="ARBA00007886"/>
    </source>
</evidence>
<evidence type="ECO:0000256" key="8">
    <source>
        <dbReference type="SAM" id="Coils"/>
    </source>
</evidence>
<evidence type="ECO:0008006" key="14">
    <source>
        <dbReference type="Google" id="ProtNLM"/>
    </source>
</evidence>
<feature type="chain" id="PRO_5018061749" description="Ger(X)C family spore germination protein" evidence="9">
    <location>
        <begin position="19"/>
        <end position="371"/>
    </location>
</feature>
<keyword evidence="8" id="KW-0175">Coiled coil</keyword>
<dbReference type="KEGG" id="fwa:DCMF_18715"/>
<dbReference type="Pfam" id="PF25198">
    <property type="entry name" value="Spore_GerAC_N"/>
    <property type="match status" value="1"/>
</dbReference>
<feature type="domain" description="Spore germination protein N-terminal" evidence="11">
    <location>
        <begin position="23"/>
        <end position="199"/>
    </location>
</feature>
<evidence type="ECO:0000256" key="5">
    <source>
        <dbReference type="ARBA" id="ARBA00023136"/>
    </source>
</evidence>
<feature type="domain" description="Spore germination GerAC-like C-terminal" evidence="10">
    <location>
        <begin position="209"/>
        <end position="368"/>
    </location>
</feature>
<evidence type="ECO:0000256" key="9">
    <source>
        <dbReference type="SAM" id="SignalP"/>
    </source>
</evidence>
<gene>
    <name evidence="12" type="ORF">DCMF_18715</name>
</gene>
<evidence type="ECO:0000259" key="11">
    <source>
        <dbReference type="Pfam" id="PF25198"/>
    </source>
</evidence>